<feature type="repeat" description="PPR" evidence="3">
    <location>
        <begin position="274"/>
        <end position="308"/>
    </location>
</feature>
<feature type="domain" description="DYW" evidence="4">
    <location>
        <begin position="723"/>
        <end position="815"/>
    </location>
</feature>
<evidence type="ECO:0000259" key="4">
    <source>
        <dbReference type="Pfam" id="PF14432"/>
    </source>
</evidence>
<dbReference type="FunFam" id="1.25.40.10:FF:000958">
    <property type="entry name" value="Pentatricopeptide repeat-containing protein At4g39530"/>
    <property type="match status" value="1"/>
</dbReference>
<feature type="repeat" description="PPR" evidence="3">
    <location>
        <begin position="507"/>
        <end position="541"/>
    </location>
</feature>
<sequence length="815" mass="91797">MKNSRALSPWNGTAVITKRFYSTNSSNLVDARAIKTGFDLEISRYNFLLKNLVARCQLSEASKLFDEMPRRNTCSVNMMISCHVKSGNLSYARELFDGMSDRNAVSWTILIGGYAWSNRPMDAFSLYAEMFTSGMKPDHVTVTTLLSSCNETTTRNDVHQVHAHITKFGFGCDLGVCNSLIDSYIKSRNLGLAFQLFKEIVTRDTITYNTLITGYAKEGIREAAVKLFSEMQHFGFRPSDFTFAALLHACAGMGGATLGQQVHGLVIKTNFHWDVFVGNALLDFYSKHDCMEDVRKLFDEMMELDCVSYNIVITSYAWNEKIEEVFELFSELQLSKFSRRNFPFATLLSIAANMQYIKMGRQIHAQALLTTADLETQVGNALVDMYAKCGRFDEADVIFENLSSKSSVSWTAMISAYIQLGLHDEALKLFNEMRGNNVCGDQATFASVLRAASNLALLSLGKQLHSCIISAGFISNVFCGSALLDMYAKCGSLKDALVVFKDMPERNTISWNALISAYAQNGDGKATLRSFEEMIESGLHPDPVSFLSVLTACSHSGLVDEALEYFNFMTQTYKVVPRKEHFASLIDVLCRRGRFKEAEAFMAQMPFAPDEIIWSSILYSCRIHKNQEFAKKAADELFKLNELRDAGAYVTMSNIYAEAGDWEHMAKVKKAMRDRGVRKVAAYSWVEIKRKFHVFTANDRTHPLNEEIRRKIDILAERMEKEGYKPDVSCALQNVNDELKAESLKYHSERLAIAFALITTPEGSAILVMKNLRACVDCHAAIKVISRIVKREITVRDCSRFHHFKDGACSCGDYW</sequence>
<reference evidence="5" key="2">
    <citation type="submission" date="2018-02" db="EMBL/GenBank/DDBJ databases">
        <authorList>
            <person name="Li H.Q."/>
            <person name="Lu S.F."/>
        </authorList>
    </citation>
    <scope>NUCLEOTIDE SEQUENCE</scope>
</reference>
<dbReference type="Pfam" id="PF20431">
    <property type="entry name" value="E_motif"/>
    <property type="match status" value="1"/>
</dbReference>
<accession>A0A678WD46</accession>
<evidence type="ECO:0000256" key="1">
    <source>
        <dbReference type="ARBA" id="ARBA00006643"/>
    </source>
</evidence>
<dbReference type="NCBIfam" id="TIGR00756">
    <property type="entry name" value="PPR"/>
    <property type="match status" value="7"/>
</dbReference>
<dbReference type="Gene3D" id="1.25.40.10">
    <property type="entry name" value="Tetratricopeptide repeat domain"/>
    <property type="match status" value="6"/>
</dbReference>
<dbReference type="InterPro" id="IPR046848">
    <property type="entry name" value="E_motif"/>
</dbReference>
<dbReference type="Pfam" id="PF13041">
    <property type="entry name" value="PPR_2"/>
    <property type="match status" value="4"/>
</dbReference>
<name>A0A678WD46_SALMI</name>
<evidence type="ECO:0000313" key="5">
    <source>
        <dbReference type="EMBL" id="AYM00590.1"/>
    </source>
</evidence>
<dbReference type="PANTHER" id="PTHR47926:SF475">
    <property type="entry name" value="DYW DOMAIN-CONTAINING PROTEIN"/>
    <property type="match status" value="1"/>
</dbReference>
<dbReference type="PANTHER" id="PTHR47926">
    <property type="entry name" value="PENTATRICOPEPTIDE REPEAT-CONTAINING PROTEIN"/>
    <property type="match status" value="1"/>
</dbReference>
<dbReference type="FunFam" id="1.25.40.10:FF:001404">
    <property type="entry name" value="Putative pentatricopeptide repeat-containing protein"/>
    <property type="match status" value="1"/>
</dbReference>
<feature type="repeat" description="PPR" evidence="3">
    <location>
        <begin position="204"/>
        <end position="238"/>
    </location>
</feature>
<dbReference type="Pfam" id="PF01535">
    <property type="entry name" value="PPR"/>
    <property type="match status" value="7"/>
</dbReference>
<dbReference type="InterPro" id="IPR046960">
    <property type="entry name" value="PPR_At4g14850-like_plant"/>
</dbReference>
<dbReference type="FunFam" id="1.25.40.10:FF:000227">
    <property type="entry name" value="Pentatricopeptide repeat-containing protein At3g13880"/>
    <property type="match status" value="1"/>
</dbReference>
<feature type="repeat" description="PPR" evidence="3">
    <location>
        <begin position="103"/>
        <end position="137"/>
    </location>
</feature>
<evidence type="ECO:0000256" key="3">
    <source>
        <dbReference type="PROSITE-ProRule" id="PRU00708"/>
    </source>
</evidence>
<dbReference type="GO" id="GO:0008270">
    <property type="term" value="F:zinc ion binding"/>
    <property type="evidence" value="ECO:0007669"/>
    <property type="project" value="InterPro"/>
</dbReference>
<dbReference type="FunFam" id="1.25.40.10:FF:000381">
    <property type="entry name" value="Pentatricopeptide repeat-containing protein"/>
    <property type="match status" value="1"/>
</dbReference>
<dbReference type="InterPro" id="IPR011990">
    <property type="entry name" value="TPR-like_helical_dom_sf"/>
</dbReference>
<comment type="similarity">
    <text evidence="1">Belongs to the PPR family. PCMP-H subfamily.</text>
</comment>
<evidence type="ECO:0000256" key="2">
    <source>
        <dbReference type="ARBA" id="ARBA00022737"/>
    </source>
</evidence>
<protein>
    <submittedName>
        <fullName evidence="5">Pentatricopeptide repeat protein</fullName>
    </submittedName>
</protein>
<feature type="repeat" description="PPR" evidence="3">
    <location>
        <begin position="406"/>
        <end position="440"/>
    </location>
</feature>
<dbReference type="InterPro" id="IPR032867">
    <property type="entry name" value="DYW_dom"/>
</dbReference>
<dbReference type="GO" id="GO:0009451">
    <property type="term" value="P:RNA modification"/>
    <property type="evidence" value="ECO:0007669"/>
    <property type="project" value="InterPro"/>
</dbReference>
<dbReference type="FunFam" id="1.25.40.10:FF:000031">
    <property type="entry name" value="Pentatricopeptide repeat-containing protein mitochondrial"/>
    <property type="match status" value="1"/>
</dbReference>
<dbReference type="Pfam" id="PF14432">
    <property type="entry name" value="DYW_deaminase"/>
    <property type="match status" value="1"/>
</dbReference>
<dbReference type="EMBL" id="MH004590">
    <property type="protein sequence ID" value="AYM00590.1"/>
    <property type="molecule type" value="mRNA"/>
</dbReference>
<keyword evidence="2" id="KW-0677">Repeat</keyword>
<feature type="repeat" description="PPR" evidence="3">
    <location>
        <begin position="645"/>
        <end position="679"/>
    </location>
</feature>
<proteinExistence type="evidence at transcript level"/>
<dbReference type="InterPro" id="IPR002885">
    <property type="entry name" value="PPR_rpt"/>
</dbReference>
<reference evidence="5" key="1">
    <citation type="journal article" date="2018" name="Molecules">
        <title>The Pentatricopeptide Repeat Gene Family in Salvia miltiorrhiza: Genome-Wide Characterization and Expression Analysis.</title>
        <authorList>
            <person name="Li H."/>
            <person name="Li C."/>
            <person name="Deng Y."/>
            <person name="Jiang X."/>
            <person name="Lu S."/>
        </authorList>
    </citation>
    <scope>NUCLEOTIDE SEQUENCE</scope>
</reference>
<dbReference type="PROSITE" id="PS51375">
    <property type="entry name" value="PPR"/>
    <property type="match status" value="6"/>
</dbReference>
<dbReference type="GO" id="GO:0003723">
    <property type="term" value="F:RNA binding"/>
    <property type="evidence" value="ECO:0007669"/>
    <property type="project" value="InterPro"/>
</dbReference>
<organism evidence="5">
    <name type="scientific">Salvia miltiorrhiza</name>
    <name type="common">Chinese sage</name>
    <dbReference type="NCBI Taxonomy" id="226208"/>
    <lineage>
        <taxon>Eukaryota</taxon>
        <taxon>Viridiplantae</taxon>
        <taxon>Streptophyta</taxon>
        <taxon>Embryophyta</taxon>
        <taxon>Tracheophyta</taxon>
        <taxon>Spermatophyta</taxon>
        <taxon>Magnoliopsida</taxon>
        <taxon>eudicotyledons</taxon>
        <taxon>Gunneridae</taxon>
        <taxon>Pentapetalae</taxon>
        <taxon>asterids</taxon>
        <taxon>lamiids</taxon>
        <taxon>Lamiales</taxon>
        <taxon>Lamiaceae</taxon>
        <taxon>Nepetoideae</taxon>
        <taxon>Mentheae</taxon>
        <taxon>Salviinae</taxon>
        <taxon>Salvia</taxon>
        <taxon>Salvia incertae sedis</taxon>
    </lineage>
</organism>
<dbReference type="SUPFAM" id="SSF48452">
    <property type="entry name" value="TPR-like"/>
    <property type="match status" value="1"/>
</dbReference>
<dbReference type="AlphaFoldDB" id="A0A678WD46"/>